<dbReference type="InterPro" id="IPR023214">
    <property type="entry name" value="HAD_sf"/>
</dbReference>
<feature type="region of interest" description="Disordered" evidence="1">
    <location>
        <begin position="180"/>
        <end position="202"/>
    </location>
</feature>
<evidence type="ECO:0000256" key="1">
    <source>
        <dbReference type="SAM" id="MobiDB-lite"/>
    </source>
</evidence>
<dbReference type="EMBL" id="KE561347">
    <property type="protein sequence ID" value="EPZ30900.1"/>
    <property type="molecule type" value="Genomic_DNA"/>
</dbReference>
<dbReference type="Proteomes" id="UP000030755">
    <property type="component" value="Unassembled WGS sequence"/>
</dbReference>
<dbReference type="Gene3D" id="3.40.50.1000">
    <property type="entry name" value="HAD superfamily/HAD-like"/>
    <property type="match status" value="1"/>
</dbReference>
<sequence length="227" mass="25382">DQFSEKNTVIIDDSTDKVCQNGINAHVIPEYDLSNASYNAQKDTVLLQLKSHLEKWILSDYCDNFDYVVPIENAEGCLVSALETMVLTDLEPSVDPTVNLVIPSVYPTTILNESESHSENESLNAVNTEDTDRELLSKEQNLDININSNAPGAMPMSLKKSHVQSEKILGLNEHPEIDSIFNESDKHKNDPEELGKRNNENIVSKESCVPELKLDDPELELKITSTQ</sequence>
<keyword evidence="3" id="KW-1185">Reference proteome</keyword>
<name>A0A075AQA0_ROZAC</name>
<reference evidence="2 3" key="1">
    <citation type="journal article" date="2013" name="Curr. Biol.">
        <title>Shared signatures of parasitism and phylogenomics unite Cryptomycota and microsporidia.</title>
        <authorList>
            <person name="James T.Y."/>
            <person name="Pelin A."/>
            <person name="Bonen L."/>
            <person name="Ahrendt S."/>
            <person name="Sain D."/>
            <person name="Corradi N."/>
            <person name="Stajich J.E."/>
        </authorList>
    </citation>
    <scope>NUCLEOTIDE SEQUENCE [LARGE SCALE GENOMIC DNA]</scope>
    <source>
        <strain evidence="2 3">CSF55</strain>
    </source>
</reference>
<evidence type="ECO:0000313" key="3">
    <source>
        <dbReference type="Proteomes" id="UP000030755"/>
    </source>
</evidence>
<feature type="non-terminal residue" evidence="2">
    <location>
        <position position="1"/>
    </location>
</feature>
<gene>
    <name evidence="2" type="ORF">O9G_002777</name>
</gene>
<proteinExistence type="predicted"/>
<dbReference type="HOGENOM" id="CLU_1222226_0_0_1"/>
<dbReference type="AlphaFoldDB" id="A0A075AQA0"/>
<organism evidence="2 3">
    <name type="scientific">Rozella allomycis (strain CSF55)</name>
    <dbReference type="NCBI Taxonomy" id="988480"/>
    <lineage>
        <taxon>Eukaryota</taxon>
        <taxon>Fungi</taxon>
        <taxon>Fungi incertae sedis</taxon>
        <taxon>Cryptomycota</taxon>
        <taxon>Cryptomycota incertae sedis</taxon>
        <taxon>Rozella</taxon>
    </lineage>
</organism>
<evidence type="ECO:0000313" key="2">
    <source>
        <dbReference type="EMBL" id="EPZ30900.1"/>
    </source>
</evidence>
<feature type="compositionally biased region" description="Basic and acidic residues" evidence="1">
    <location>
        <begin position="180"/>
        <end position="199"/>
    </location>
</feature>
<dbReference type="OrthoDB" id="1711508at2759"/>
<accession>A0A075AQA0</accession>
<protein>
    <submittedName>
        <fullName evidence="2">Uncharacterized protein</fullName>
    </submittedName>
</protein>